<keyword evidence="1" id="KW-0812">Transmembrane</keyword>
<comment type="caution">
    <text evidence="2">The sequence shown here is derived from an EMBL/GenBank/DDBJ whole genome shotgun (WGS) entry which is preliminary data.</text>
</comment>
<dbReference type="RefSeq" id="WP_236090539.1">
    <property type="nucleotide sequence ID" value="NZ_JAKGSG010000046.1"/>
</dbReference>
<protein>
    <submittedName>
        <fullName evidence="2">Uncharacterized protein</fullName>
    </submittedName>
</protein>
<evidence type="ECO:0000313" key="3">
    <source>
        <dbReference type="Proteomes" id="UP001165405"/>
    </source>
</evidence>
<dbReference type="Proteomes" id="UP001165405">
    <property type="component" value="Unassembled WGS sequence"/>
</dbReference>
<organism evidence="2 3">
    <name type="scientific">Antribacter soli</name>
    <dbReference type="NCBI Taxonomy" id="2910976"/>
    <lineage>
        <taxon>Bacteria</taxon>
        <taxon>Bacillati</taxon>
        <taxon>Actinomycetota</taxon>
        <taxon>Actinomycetes</taxon>
        <taxon>Micrococcales</taxon>
        <taxon>Promicromonosporaceae</taxon>
        <taxon>Antribacter</taxon>
    </lineage>
</organism>
<evidence type="ECO:0000256" key="1">
    <source>
        <dbReference type="SAM" id="Phobius"/>
    </source>
</evidence>
<sequence length="137" mass="15185">MTDDVHASPALEPPRPRSATRRSWRDVVAATSSLLRRLGPWLGLWARRLAGSPFLWAGAVLGFVSCLPVWLWVLLLGGATWVGGAWMWHRHGRTEVLALGIGLVLGWVPWIVVVALADWPAMHFGPPGVVYDLFEWS</sequence>
<evidence type="ECO:0000313" key="2">
    <source>
        <dbReference type="EMBL" id="MCF4122748.1"/>
    </source>
</evidence>
<feature type="transmembrane region" description="Helical" evidence="1">
    <location>
        <begin position="96"/>
        <end position="117"/>
    </location>
</feature>
<dbReference type="EMBL" id="JAKGSG010000046">
    <property type="protein sequence ID" value="MCF4122748.1"/>
    <property type="molecule type" value="Genomic_DNA"/>
</dbReference>
<dbReference type="AlphaFoldDB" id="A0AA41QFY3"/>
<keyword evidence="3" id="KW-1185">Reference proteome</keyword>
<keyword evidence="1" id="KW-0472">Membrane</keyword>
<feature type="transmembrane region" description="Helical" evidence="1">
    <location>
        <begin position="54"/>
        <end position="75"/>
    </location>
</feature>
<accession>A0AA41QFY3</accession>
<proteinExistence type="predicted"/>
<keyword evidence="1" id="KW-1133">Transmembrane helix</keyword>
<name>A0AA41QFY3_9MICO</name>
<reference evidence="2" key="1">
    <citation type="submission" date="2022-01" db="EMBL/GenBank/DDBJ databases">
        <title>Antribacter sp. nov., isolated from Guizhou of China.</title>
        <authorList>
            <person name="Chengliang C."/>
            <person name="Ya Z."/>
        </authorList>
    </citation>
    <scope>NUCLEOTIDE SEQUENCE</scope>
    <source>
        <strain evidence="2">KLBMP 9083</strain>
    </source>
</reference>
<gene>
    <name evidence="2" type="ORF">L1785_17345</name>
</gene>